<organism evidence="1 2">
    <name type="scientific">Adonisia turfae CCMR0081</name>
    <dbReference type="NCBI Taxonomy" id="2292702"/>
    <lineage>
        <taxon>Bacteria</taxon>
        <taxon>Bacillati</taxon>
        <taxon>Cyanobacteriota</taxon>
        <taxon>Adonisia</taxon>
        <taxon>Adonisia turfae</taxon>
    </lineage>
</organism>
<name>A0A6M0RIT7_9CYAN</name>
<comment type="caution">
    <text evidence="1">The sequence shown here is derived from an EMBL/GenBank/DDBJ whole genome shotgun (WGS) entry which is preliminary data.</text>
</comment>
<dbReference type="EMBL" id="QXHD01000004">
    <property type="protein sequence ID" value="NEZ56106.1"/>
    <property type="molecule type" value="Genomic_DNA"/>
</dbReference>
<evidence type="ECO:0000313" key="2">
    <source>
        <dbReference type="Proteomes" id="UP000481033"/>
    </source>
</evidence>
<dbReference type="Gene3D" id="3.40.30.10">
    <property type="entry name" value="Glutaredoxin"/>
    <property type="match status" value="1"/>
</dbReference>
<dbReference type="Proteomes" id="UP000481033">
    <property type="component" value="Unassembled WGS sequence"/>
</dbReference>
<dbReference type="AlphaFoldDB" id="A0A6M0RIT7"/>
<evidence type="ECO:0000313" key="1">
    <source>
        <dbReference type="EMBL" id="NEZ56106.1"/>
    </source>
</evidence>
<gene>
    <name evidence="1" type="ORF">DXZ20_10560</name>
</gene>
<protein>
    <submittedName>
        <fullName evidence="1">Uncharacterized protein</fullName>
    </submittedName>
</protein>
<proteinExistence type="predicted"/>
<sequence length="213" mass="24093">MAKFKMTIDQVLQGDFQIKDLNLLLVFQVNCPGCFIHALPLAEHLHHTYGNRLNVLGLSTAFEDFDLNTADYTQCLLETGEVIGATRLYFQHHGQRSYTVPITFPVAFDQVGDAAELFDDNDVEHVCHLTPSFPHMDETTQARARARIKQVLQRLSPAAYTFHVNQLQGTPSWILFDGDFTILAQWFGHKAETEVSKIINHVLEPVAIIPPYT</sequence>
<accession>A0A6M0RIT7</accession>
<reference evidence="1 2" key="1">
    <citation type="journal article" date="2020" name="Microb. Ecol.">
        <title>Ecogenomics of the Marine Benthic Filamentous Cyanobacterium Adonisia.</title>
        <authorList>
            <person name="Walter J.M."/>
            <person name="Coutinho F.H."/>
            <person name="Leomil L."/>
            <person name="Hargreaves P.I."/>
            <person name="Campeao M.E."/>
            <person name="Vieira V.V."/>
            <person name="Silva B.S."/>
            <person name="Fistarol G.O."/>
            <person name="Salomon P.S."/>
            <person name="Sawabe T."/>
            <person name="Mino S."/>
            <person name="Hosokawa M."/>
            <person name="Miyashita H."/>
            <person name="Maruyama F."/>
            <person name="van Verk M.C."/>
            <person name="Dutilh B.E."/>
            <person name="Thompson C.C."/>
            <person name="Thompson F.L."/>
        </authorList>
    </citation>
    <scope>NUCLEOTIDE SEQUENCE [LARGE SCALE GENOMIC DNA]</scope>
    <source>
        <strain evidence="1 2">CCMR0081</strain>
    </source>
</reference>
<dbReference type="RefSeq" id="WP_163698047.1">
    <property type="nucleotide sequence ID" value="NZ_QXHD01000004.1"/>
</dbReference>
<keyword evidence="2" id="KW-1185">Reference proteome</keyword>